<keyword evidence="2" id="KW-1185">Reference proteome</keyword>
<proteinExistence type="predicted"/>
<dbReference type="Proteomes" id="UP001338125">
    <property type="component" value="Unassembled WGS sequence"/>
</dbReference>
<reference evidence="1 2" key="1">
    <citation type="submission" date="2024-01" db="EMBL/GenBank/DDBJ databases">
        <title>Complete genome of Cladobotryum mycophilum ATHUM6906.</title>
        <authorList>
            <person name="Christinaki A.C."/>
            <person name="Myridakis A.I."/>
            <person name="Kouvelis V.N."/>
        </authorList>
    </citation>
    <scope>NUCLEOTIDE SEQUENCE [LARGE SCALE GENOMIC DNA]</scope>
    <source>
        <strain evidence="1 2">ATHUM6906</strain>
    </source>
</reference>
<accession>A0ABR0SIQ1</accession>
<gene>
    <name evidence="1" type="ORF">PT974_05432</name>
</gene>
<evidence type="ECO:0000313" key="2">
    <source>
        <dbReference type="Proteomes" id="UP001338125"/>
    </source>
</evidence>
<comment type="caution">
    <text evidence="1">The sequence shown here is derived from an EMBL/GenBank/DDBJ whole genome shotgun (WGS) entry which is preliminary data.</text>
</comment>
<organism evidence="1 2">
    <name type="scientific">Cladobotryum mycophilum</name>
    <dbReference type="NCBI Taxonomy" id="491253"/>
    <lineage>
        <taxon>Eukaryota</taxon>
        <taxon>Fungi</taxon>
        <taxon>Dikarya</taxon>
        <taxon>Ascomycota</taxon>
        <taxon>Pezizomycotina</taxon>
        <taxon>Sordariomycetes</taxon>
        <taxon>Hypocreomycetidae</taxon>
        <taxon>Hypocreales</taxon>
        <taxon>Hypocreaceae</taxon>
        <taxon>Cladobotryum</taxon>
    </lineage>
</organism>
<dbReference type="EMBL" id="JAVFKD010000012">
    <property type="protein sequence ID" value="KAK5992036.1"/>
    <property type="molecule type" value="Genomic_DNA"/>
</dbReference>
<protein>
    <submittedName>
        <fullName evidence="1">Uncharacterized protein</fullName>
    </submittedName>
</protein>
<name>A0ABR0SIQ1_9HYPO</name>
<sequence length="397" mass="45434">MHNFWDLVAAWDAYLEPDYDVDLGLTEEHLKYQLVLLRGHEEFQKKHEEQYSLIVEGTFANVVATSMARMPNANTVQIEGSIDRPRHGYDPAIILSDMDVLERFITDAYGWENIEGFDGHRHRRRPLELLPAKLLSQLPITIHQAGASIRHLSIGCFPTMSNYLMLCPGEKHLRDPVWDDLHDACQGFASFAIGRDGMNDQPHRDGQILRAKRQYINKFLTTMLSGQGLEDVEVSLRTLGLEDGSTNTKDYYYIGPALRSANWPRIKNVRLRHLSLTQDQVDHFCNGLGDHLTILELASVQLKKGSWAGALDVLRDRLQTRSDQKECQVWLPDIYDGEFGQPEVNPNPRYGFLEALEKTDWDLVAQSEKYLLGDEYVAKNPLREGDADVLDQIWIDF</sequence>
<evidence type="ECO:0000313" key="1">
    <source>
        <dbReference type="EMBL" id="KAK5992036.1"/>
    </source>
</evidence>